<evidence type="ECO:0000313" key="2">
    <source>
        <dbReference type="EMBL" id="CAG7670265.1"/>
    </source>
</evidence>
<name>A0A8J2NSF0_9HEXA</name>
<accession>A0A8J2NSF0</accession>
<keyword evidence="1" id="KW-0732">Signal</keyword>
<dbReference type="Proteomes" id="UP000708208">
    <property type="component" value="Unassembled WGS sequence"/>
</dbReference>
<evidence type="ECO:0000313" key="3">
    <source>
        <dbReference type="Proteomes" id="UP000708208"/>
    </source>
</evidence>
<evidence type="ECO:0000256" key="1">
    <source>
        <dbReference type="SAM" id="SignalP"/>
    </source>
</evidence>
<dbReference type="EMBL" id="CAJVCH010011372">
    <property type="protein sequence ID" value="CAG7670265.1"/>
    <property type="molecule type" value="Genomic_DNA"/>
</dbReference>
<sequence>MTFKIIWICLYTVAIVGAYQYSMPYPFTSSSLKRSATVLNKLILQSFRNREEPIDAFRKVQASPDPDGTLSGVDELPVPQQDYTYNLQRRGPNADTRTYSRCYFNVVSCFK</sequence>
<feature type="signal peptide" evidence="1">
    <location>
        <begin position="1"/>
        <end position="18"/>
    </location>
</feature>
<proteinExistence type="predicted"/>
<reference evidence="2" key="1">
    <citation type="submission" date="2021-06" db="EMBL/GenBank/DDBJ databases">
        <authorList>
            <person name="Hodson N. C."/>
            <person name="Mongue J. A."/>
            <person name="Jaron S. K."/>
        </authorList>
    </citation>
    <scope>NUCLEOTIDE SEQUENCE</scope>
</reference>
<gene>
    <name evidence="2" type="ORF">AFUS01_LOCUS2022</name>
</gene>
<organism evidence="2 3">
    <name type="scientific">Allacma fusca</name>
    <dbReference type="NCBI Taxonomy" id="39272"/>
    <lineage>
        <taxon>Eukaryota</taxon>
        <taxon>Metazoa</taxon>
        <taxon>Ecdysozoa</taxon>
        <taxon>Arthropoda</taxon>
        <taxon>Hexapoda</taxon>
        <taxon>Collembola</taxon>
        <taxon>Symphypleona</taxon>
        <taxon>Sminthuridae</taxon>
        <taxon>Allacma</taxon>
    </lineage>
</organism>
<comment type="caution">
    <text evidence="2">The sequence shown here is derived from an EMBL/GenBank/DDBJ whole genome shotgun (WGS) entry which is preliminary data.</text>
</comment>
<feature type="chain" id="PRO_5035188262" evidence="1">
    <location>
        <begin position="19"/>
        <end position="111"/>
    </location>
</feature>
<dbReference type="AlphaFoldDB" id="A0A8J2NSF0"/>
<keyword evidence="3" id="KW-1185">Reference proteome</keyword>
<protein>
    <submittedName>
        <fullName evidence="2">Uncharacterized protein</fullName>
    </submittedName>
</protein>